<gene>
    <name evidence="2" type="primary">Q5A4X5</name>
</gene>
<evidence type="ECO:0000313" key="2">
    <source>
        <dbReference type="EMBL" id="VWO97940.1"/>
    </source>
</evidence>
<dbReference type="AlphaFoldDB" id="A0A5K1JYV9"/>
<accession>A0A5K1JYV9</accession>
<evidence type="ECO:0000256" key="1">
    <source>
        <dbReference type="SAM" id="MobiDB-lite"/>
    </source>
</evidence>
<proteinExistence type="predicted"/>
<dbReference type="EMBL" id="LR726622">
    <property type="protein sequence ID" value="VWO97940.1"/>
    <property type="molecule type" value="Genomic_DNA"/>
</dbReference>
<organism evidence="2">
    <name type="scientific">Ganoderma boninense</name>
    <dbReference type="NCBI Taxonomy" id="34458"/>
    <lineage>
        <taxon>Eukaryota</taxon>
        <taxon>Fungi</taxon>
        <taxon>Dikarya</taxon>
        <taxon>Basidiomycota</taxon>
        <taxon>Agaricomycotina</taxon>
        <taxon>Agaricomycetes</taxon>
        <taxon>Polyporales</taxon>
        <taxon>Polyporaceae</taxon>
        <taxon>Ganoderma</taxon>
    </lineage>
</organism>
<feature type="compositionally biased region" description="Low complexity" evidence="1">
    <location>
        <begin position="62"/>
        <end position="87"/>
    </location>
</feature>
<reference evidence="2" key="1">
    <citation type="submission" date="2019-10" db="EMBL/GenBank/DDBJ databases">
        <authorList>
            <person name="Nor Muhammad N."/>
        </authorList>
    </citation>
    <scope>NUCLEOTIDE SEQUENCE</scope>
</reference>
<name>A0A5K1JYV9_9APHY</name>
<sequence>MYHASMNPSRGVGQRLAAVAKEIEVPLLFAPPPPLGRDRSSSSSSYPQGARSGAQTPTDYFSFPLPAASRSSSSSSQPQQQAQSVQYVPPPMQATKSDGVASGLTQMNLESMASGGIPVPGSLVSAMSGQDWEGGYGFEYEDWFHSFAEGLPDSLPSGGDLSFYR</sequence>
<protein>
    <submittedName>
        <fullName evidence="2">Transcription factor SKN7</fullName>
    </submittedName>
</protein>
<feature type="region of interest" description="Disordered" evidence="1">
    <location>
        <begin position="28"/>
        <end position="99"/>
    </location>
</feature>